<protein>
    <submittedName>
        <fullName evidence="1">Uncharacterized protein</fullName>
    </submittedName>
</protein>
<proteinExistence type="predicted"/>
<reference evidence="1" key="1">
    <citation type="submission" date="2018-05" db="EMBL/GenBank/DDBJ databases">
        <authorList>
            <person name="Lanie J.A."/>
            <person name="Ng W.-L."/>
            <person name="Kazmierczak K.M."/>
            <person name="Andrzejewski T.M."/>
            <person name="Davidsen T.M."/>
            <person name="Wayne K.J."/>
            <person name="Tettelin H."/>
            <person name="Glass J.I."/>
            <person name="Rusch D."/>
            <person name="Podicherti R."/>
            <person name="Tsui H.-C.T."/>
            <person name="Winkler M.E."/>
        </authorList>
    </citation>
    <scope>NUCLEOTIDE SEQUENCE</scope>
</reference>
<accession>A0A381W8X1</accession>
<organism evidence="1">
    <name type="scientific">marine metagenome</name>
    <dbReference type="NCBI Taxonomy" id="408172"/>
    <lineage>
        <taxon>unclassified sequences</taxon>
        <taxon>metagenomes</taxon>
        <taxon>ecological metagenomes</taxon>
    </lineage>
</organism>
<dbReference type="AlphaFoldDB" id="A0A381W8X1"/>
<gene>
    <name evidence="1" type="ORF">METZ01_LOCUS101853</name>
</gene>
<name>A0A381W8X1_9ZZZZ</name>
<sequence>MSSNQQDLENLVARPYDHGFVTDIDADTLPPGLDEDVIRRISYKKNEP</sequence>
<dbReference type="EMBL" id="UINC01011067">
    <property type="protein sequence ID" value="SVA48999.1"/>
    <property type="molecule type" value="Genomic_DNA"/>
</dbReference>
<feature type="non-terminal residue" evidence="1">
    <location>
        <position position="48"/>
    </location>
</feature>
<evidence type="ECO:0000313" key="1">
    <source>
        <dbReference type="EMBL" id="SVA48999.1"/>
    </source>
</evidence>